<feature type="compositionally biased region" description="Basic and acidic residues" evidence="5">
    <location>
        <begin position="436"/>
        <end position="445"/>
    </location>
</feature>
<protein>
    <submittedName>
        <fullName evidence="7">Transmembrane protein 184C</fullName>
    </submittedName>
</protein>
<name>A0A1W0WJL1_HYPEX</name>
<dbReference type="GO" id="GO:0016020">
    <property type="term" value="C:membrane"/>
    <property type="evidence" value="ECO:0007669"/>
    <property type="project" value="UniProtKB-SubCell"/>
</dbReference>
<dbReference type="InterPro" id="IPR005178">
    <property type="entry name" value="Ostalpha/TMEM184C"/>
</dbReference>
<evidence type="ECO:0000256" key="6">
    <source>
        <dbReference type="SAM" id="Phobius"/>
    </source>
</evidence>
<organism evidence="7 8">
    <name type="scientific">Hypsibius exemplaris</name>
    <name type="common">Freshwater tardigrade</name>
    <dbReference type="NCBI Taxonomy" id="2072580"/>
    <lineage>
        <taxon>Eukaryota</taxon>
        <taxon>Metazoa</taxon>
        <taxon>Ecdysozoa</taxon>
        <taxon>Tardigrada</taxon>
        <taxon>Eutardigrada</taxon>
        <taxon>Parachela</taxon>
        <taxon>Hypsibioidea</taxon>
        <taxon>Hypsibiidae</taxon>
        <taxon>Hypsibius</taxon>
    </lineage>
</organism>
<evidence type="ECO:0000256" key="1">
    <source>
        <dbReference type="ARBA" id="ARBA00004141"/>
    </source>
</evidence>
<dbReference type="AlphaFoldDB" id="A0A1W0WJL1"/>
<keyword evidence="8" id="KW-1185">Reference proteome</keyword>
<feature type="transmembrane region" description="Helical" evidence="6">
    <location>
        <begin position="129"/>
        <end position="152"/>
    </location>
</feature>
<feature type="region of interest" description="Disordered" evidence="5">
    <location>
        <begin position="1"/>
        <end position="24"/>
    </location>
</feature>
<feature type="transmembrane region" description="Helical" evidence="6">
    <location>
        <begin position="334"/>
        <end position="353"/>
    </location>
</feature>
<proteinExistence type="predicted"/>
<dbReference type="SMART" id="SM01417">
    <property type="entry name" value="Solute_trans_a"/>
    <property type="match status" value="1"/>
</dbReference>
<comment type="subcellular location">
    <subcellularLocation>
        <location evidence="1">Membrane</location>
        <topology evidence="1">Multi-pass membrane protein</topology>
    </subcellularLocation>
</comment>
<dbReference type="Pfam" id="PF03619">
    <property type="entry name" value="Solute_trans_a"/>
    <property type="match status" value="1"/>
</dbReference>
<gene>
    <name evidence="7" type="ORF">BV898_10541</name>
</gene>
<feature type="compositionally biased region" description="Basic and acidic residues" evidence="5">
    <location>
        <begin position="467"/>
        <end position="477"/>
    </location>
</feature>
<evidence type="ECO:0000256" key="5">
    <source>
        <dbReference type="SAM" id="MobiDB-lite"/>
    </source>
</evidence>
<keyword evidence="2 6" id="KW-0812">Transmembrane</keyword>
<feature type="transmembrane region" description="Helical" evidence="6">
    <location>
        <begin position="373"/>
        <end position="393"/>
    </location>
</feature>
<dbReference type="OrthoDB" id="5348404at2759"/>
<feature type="transmembrane region" description="Helical" evidence="6">
    <location>
        <begin position="257"/>
        <end position="281"/>
    </location>
</feature>
<dbReference type="Proteomes" id="UP000192578">
    <property type="component" value="Unassembled WGS sequence"/>
</dbReference>
<feature type="compositionally biased region" description="Basic and acidic residues" evidence="5">
    <location>
        <begin position="1"/>
        <end position="10"/>
    </location>
</feature>
<evidence type="ECO:0000313" key="7">
    <source>
        <dbReference type="EMBL" id="OQV15313.1"/>
    </source>
</evidence>
<evidence type="ECO:0000256" key="3">
    <source>
        <dbReference type="ARBA" id="ARBA00022989"/>
    </source>
</evidence>
<feature type="transmembrane region" description="Helical" evidence="6">
    <location>
        <begin position="293"/>
        <end position="313"/>
    </location>
</feature>
<evidence type="ECO:0000313" key="8">
    <source>
        <dbReference type="Proteomes" id="UP000192578"/>
    </source>
</evidence>
<keyword evidence="4 6" id="KW-0472">Membrane</keyword>
<comment type="caution">
    <text evidence="7">The sequence shown here is derived from an EMBL/GenBank/DDBJ whole genome shotgun (WGS) entry which is preliminary data.</text>
</comment>
<evidence type="ECO:0000256" key="2">
    <source>
        <dbReference type="ARBA" id="ARBA00022692"/>
    </source>
</evidence>
<evidence type="ECO:0000256" key="4">
    <source>
        <dbReference type="ARBA" id="ARBA00023136"/>
    </source>
</evidence>
<dbReference type="EMBL" id="MTYJ01000091">
    <property type="protein sequence ID" value="OQV15313.1"/>
    <property type="molecule type" value="Genomic_DNA"/>
</dbReference>
<feature type="transmembrane region" description="Helical" evidence="6">
    <location>
        <begin position="96"/>
        <end position="117"/>
    </location>
</feature>
<reference evidence="8" key="1">
    <citation type="submission" date="2017-01" db="EMBL/GenBank/DDBJ databases">
        <title>Comparative genomics of anhydrobiosis in the tardigrade Hypsibius dujardini.</title>
        <authorList>
            <person name="Yoshida Y."/>
            <person name="Koutsovoulos G."/>
            <person name="Laetsch D."/>
            <person name="Stevens L."/>
            <person name="Kumar S."/>
            <person name="Horikawa D."/>
            <person name="Ishino K."/>
            <person name="Komine S."/>
            <person name="Tomita M."/>
            <person name="Blaxter M."/>
            <person name="Arakawa K."/>
        </authorList>
    </citation>
    <scope>NUCLEOTIDE SEQUENCE [LARGE SCALE GENOMIC DNA]</scope>
    <source>
        <strain evidence="8">Z151</strain>
    </source>
</reference>
<feature type="compositionally biased region" description="Polar residues" evidence="5">
    <location>
        <begin position="448"/>
        <end position="462"/>
    </location>
</feature>
<accession>A0A1W0WJL1</accession>
<sequence>MEMSKAHSESPRFYMKRPRYSFSQQQQQNGYKEGAYRKPIALIEHTTVSGYPPPEPLPDYDDPEVVASGKYCFICCACCGPRAIACGSHWRSWLRYTFYGIYVLCILVAIPVIVVIYRREVDNVRTRTWLVGGMFAFLSFPVSLQLILLHLLNYTKPRLQLHIIRILWMPPIYAMDAWLSLRFPEGAIYCDTLRELYEAYTIYNFMQYLMNYLQGEFDLVAKLDAKPEAQSNILPVRWCLPMWKPAKRFIFNCRLGVLQYTVIRVATTITAFICELCHVYGEGNWKFTSAYAYLAIVNNVSQTWALYCLVLFYEGMKEELKPVSAFQKFLCVKLVVFATFWQAIVISIVLHFTGTGDQHLVPEHDEKHFSTSLQDLLVCIEMIFAAVAHHFAFSHKPFIDKQAQQIPFCQSFFHSLDVRDVAADLANHAKEIAASTIREDNKADENGGQDNKAVTATDEQAPTTPPEKSHSSLSDHR</sequence>
<feature type="region of interest" description="Disordered" evidence="5">
    <location>
        <begin position="436"/>
        <end position="477"/>
    </location>
</feature>
<dbReference type="PANTHER" id="PTHR23423">
    <property type="entry name" value="ORGANIC SOLUTE TRANSPORTER-RELATED"/>
    <property type="match status" value="1"/>
</dbReference>
<keyword evidence="3 6" id="KW-1133">Transmembrane helix</keyword>